<evidence type="ECO:0000313" key="2">
    <source>
        <dbReference type="EMBL" id="QBZ63133.1"/>
    </source>
</evidence>
<accession>A0A4P7NLS2</accession>
<dbReference type="Proteomes" id="UP000294847">
    <property type="component" value="Chromosome 5"/>
</dbReference>
<reference evidence="2 3" key="1">
    <citation type="journal article" date="2019" name="Mol. Biol. Evol.">
        <title>Blast fungal genomes show frequent chromosomal changes, gene gains and losses, and effector gene turnover.</title>
        <authorList>
            <person name="Gomez Luciano L.B."/>
            <person name="Jason Tsai I."/>
            <person name="Chuma I."/>
            <person name="Tosa Y."/>
            <person name="Chen Y.H."/>
            <person name="Li J.Y."/>
            <person name="Li M.Y."/>
            <person name="Jade Lu M.Y."/>
            <person name="Nakayashiki H."/>
            <person name="Li W.H."/>
        </authorList>
    </citation>
    <scope>NUCLEOTIDE SEQUENCE [LARGE SCALE GENOMIC DNA]</scope>
    <source>
        <strain evidence="2">MZ5-1-6</strain>
    </source>
</reference>
<keyword evidence="1" id="KW-0472">Membrane</keyword>
<proteinExistence type="predicted"/>
<sequence>MTLCPKDGPACPYGTRNAYSHNDAKLIFNCLLNLFELIYLIQQQHQLIAIDILFDNIFTFNKLFIFFFFNNHLLG</sequence>
<evidence type="ECO:0000313" key="3">
    <source>
        <dbReference type="Proteomes" id="UP000294847"/>
    </source>
</evidence>
<gene>
    <name evidence="2" type="ORF">PoMZ_12029</name>
</gene>
<name>A0A4P7NLS2_PYROR</name>
<keyword evidence="1" id="KW-1133">Transmembrane helix</keyword>
<dbReference type="AlphaFoldDB" id="A0A4P7NLS2"/>
<keyword evidence="1" id="KW-0812">Transmembrane</keyword>
<dbReference type="EMBL" id="CP034208">
    <property type="protein sequence ID" value="QBZ63133.1"/>
    <property type="molecule type" value="Genomic_DNA"/>
</dbReference>
<evidence type="ECO:0000256" key="1">
    <source>
        <dbReference type="SAM" id="Phobius"/>
    </source>
</evidence>
<organism evidence="2 3">
    <name type="scientific">Pyricularia oryzae</name>
    <name type="common">Rice blast fungus</name>
    <name type="synonym">Magnaporthe oryzae</name>
    <dbReference type="NCBI Taxonomy" id="318829"/>
    <lineage>
        <taxon>Eukaryota</taxon>
        <taxon>Fungi</taxon>
        <taxon>Dikarya</taxon>
        <taxon>Ascomycota</taxon>
        <taxon>Pezizomycotina</taxon>
        <taxon>Sordariomycetes</taxon>
        <taxon>Sordariomycetidae</taxon>
        <taxon>Magnaporthales</taxon>
        <taxon>Pyriculariaceae</taxon>
        <taxon>Pyricularia</taxon>
    </lineage>
</organism>
<feature type="transmembrane region" description="Helical" evidence="1">
    <location>
        <begin position="48"/>
        <end position="69"/>
    </location>
</feature>
<protein>
    <submittedName>
        <fullName evidence="2">Uncharacterized protein</fullName>
    </submittedName>
</protein>